<keyword evidence="2" id="KW-1185">Reference proteome</keyword>
<name>A0ABV0TEB3_9TELE</name>
<evidence type="ECO:0000313" key="1">
    <source>
        <dbReference type="EMBL" id="MEQ2231243.1"/>
    </source>
</evidence>
<sequence>MLKLGHHLRTKEKEKLLPTTLILPTSISEEGLASPAKSLPLWLEEPVSCCRCLGPCLALFISFHKINLLKLCPEFVVVFSSEFKETLHYDTQDQ</sequence>
<protein>
    <submittedName>
        <fullName evidence="1">Uncharacterized protein</fullName>
    </submittedName>
</protein>
<organism evidence="1 2">
    <name type="scientific">Ilyodon furcidens</name>
    <name type="common">goldbreast splitfin</name>
    <dbReference type="NCBI Taxonomy" id="33524"/>
    <lineage>
        <taxon>Eukaryota</taxon>
        <taxon>Metazoa</taxon>
        <taxon>Chordata</taxon>
        <taxon>Craniata</taxon>
        <taxon>Vertebrata</taxon>
        <taxon>Euteleostomi</taxon>
        <taxon>Actinopterygii</taxon>
        <taxon>Neopterygii</taxon>
        <taxon>Teleostei</taxon>
        <taxon>Neoteleostei</taxon>
        <taxon>Acanthomorphata</taxon>
        <taxon>Ovalentaria</taxon>
        <taxon>Atherinomorphae</taxon>
        <taxon>Cyprinodontiformes</taxon>
        <taxon>Goodeidae</taxon>
        <taxon>Ilyodon</taxon>
    </lineage>
</organism>
<dbReference type="Proteomes" id="UP001482620">
    <property type="component" value="Unassembled WGS sequence"/>
</dbReference>
<proteinExistence type="predicted"/>
<accession>A0ABV0TEB3</accession>
<evidence type="ECO:0000313" key="2">
    <source>
        <dbReference type="Proteomes" id="UP001482620"/>
    </source>
</evidence>
<comment type="caution">
    <text evidence="1">The sequence shown here is derived from an EMBL/GenBank/DDBJ whole genome shotgun (WGS) entry which is preliminary data.</text>
</comment>
<reference evidence="1 2" key="1">
    <citation type="submission" date="2021-06" db="EMBL/GenBank/DDBJ databases">
        <authorList>
            <person name="Palmer J.M."/>
        </authorList>
    </citation>
    <scope>NUCLEOTIDE SEQUENCE [LARGE SCALE GENOMIC DNA]</scope>
    <source>
        <strain evidence="2">if_2019</strain>
        <tissue evidence="1">Muscle</tissue>
    </source>
</reference>
<dbReference type="EMBL" id="JAHRIQ010031537">
    <property type="protein sequence ID" value="MEQ2231243.1"/>
    <property type="molecule type" value="Genomic_DNA"/>
</dbReference>
<gene>
    <name evidence="1" type="ORF">ILYODFUR_037532</name>
</gene>